<dbReference type="Proteomes" id="UP000050940">
    <property type="component" value="Unassembled WGS sequence"/>
</dbReference>
<gene>
    <name evidence="2" type="ORF">ABB34_11045</name>
</gene>
<name>A0A0R0DQQ8_9GAMM</name>
<reference evidence="2 3" key="1">
    <citation type="submission" date="2015-05" db="EMBL/GenBank/DDBJ databases">
        <title>Genome sequencing and analysis of members of genus Stenotrophomonas.</title>
        <authorList>
            <person name="Patil P.P."/>
            <person name="Midha S."/>
            <person name="Patil P.B."/>
        </authorList>
    </citation>
    <scope>NUCLEOTIDE SEQUENCE [LARGE SCALE GENOMIC DNA]</scope>
    <source>
        <strain evidence="2 3">JCM 16244</strain>
    </source>
</reference>
<dbReference type="Pfam" id="PF01814">
    <property type="entry name" value="Hemerythrin"/>
    <property type="match status" value="1"/>
</dbReference>
<dbReference type="PATRIC" id="fig|659018.3.peg.2312"/>
<organism evidence="2 3">
    <name type="scientific">Stenotrophomonas daejeonensis</name>
    <dbReference type="NCBI Taxonomy" id="659018"/>
    <lineage>
        <taxon>Bacteria</taxon>
        <taxon>Pseudomonadati</taxon>
        <taxon>Pseudomonadota</taxon>
        <taxon>Gammaproteobacteria</taxon>
        <taxon>Lysobacterales</taxon>
        <taxon>Lysobacteraceae</taxon>
        <taxon>Stenotrophomonas</taxon>
    </lineage>
</organism>
<sequence length="136" mass="15496">MDIQRYDHDHRQILGQIESLRALSRAGIRENAEAIGELITSTASQIKFHLAAEDQVLYPSLARCGKPEIAAMSERYRKEMQGLAKAFAGFVQQWRVPSRLAADPEGFRRDANTVLRALFERLQRENVELYPAARRA</sequence>
<evidence type="ECO:0000313" key="3">
    <source>
        <dbReference type="Proteomes" id="UP000050940"/>
    </source>
</evidence>
<comment type="caution">
    <text evidence="2">The sequence shown here is derived from an EMBL/GenBank/DDBJ whole genome shotgun (WGS) entry which is preliminary data.</text>
</comment>
<dbReference type="OrthoDB" id="8809825at2"/>
<accession>A0A0R0DQQ8</accession>
<dbReference type="EMBL" id="LDJP01000064">
    <property type="protein sequence ID" value="KRG83765.1"/>
    <property type="molecule type" value="Genomic_DNA"/>
</dbReference>
<proteinExistence type="predicted"/>
<dbReference type="AlphaFoldDB" id="A0A0R0DQQ8"/>
<dbReference type="InterPro" id="IPR012312">
    <property type="entry name" value="Hemerythrin-like"/>
</dbReference>
<dbReference type="RefSeq" id="WP_057641374.1">
    <property type="nucleotide sequence ID" value="NZ_LDJP01000064.1"/>
</dbReference>
<feature type="domain" description="Hemerythrin-like" evidence="1">
    <location>
        <begin position="3"/>
        <end position="133"/>
    </location>
</feature>
<keyword evidence="3" id="KW-1185">Reference proteome</keyword>
<dbReference type="Gene3D" id="1.20.120.520">
    <property type="entry name" value="nmb1532 protein domain like"/>
    <property type="match status" value="1"/>
</dbReference>
<evidence type="ECO:0000313" key="2">
    <source>
        <dbReference type="EMBL" id="KRG83765.1"/>
    </source>
</evidence>
<protein>
    <submittedName>
        <fullName evidence="2">Hemerythrin</fullName>
    </submittedName>
</protein>
<evidence type="ECO:0000259" key="1">
    <source>
        <dbReference type="Pfam" id="PF01814"/>
    </source>
</evidence>